<dbReference type="PANTHER" id="PTHR22916:SF3">
    <property type="entry name" value="UDP-GLCNAC:BETAGAL BETA-1,3-N-ACETYLGLUCOSAMINYLTRANSFERASE-LIKE PROTEIN 1"/>
    <property type="match status" value="1"/>
</dbReference>
<reference evidence="2 3" key="1">
    <citation type="submission" date="2020-08" db="EMBL/GenBank/DDBJ databases">
        <authorList>
            <person name="Sun Q."/>
            <person name="Inoue M."/>
        </authorList>
    </citation>
    <scope>NUCLEOTIDE SEQUENCE [LARGE SCALE GENOMIC DNA]</scope>
    <source>
        <strain evidence="2 3">CCM 8938</strain>
    </source>
</reference>
<dbReference type="SUPFAM" id="SSF53448">
    <property type="entry name" value="Nucleotide-diphospho-sugar transferases"/>
    <property type="match status" value="1"/>
</dbReference>
<dbReference type="EMBL" id="JACRYL010000017">
    <property type="protein sequence ID" value="MBC6112162.1"/>
    <property type="molecule type" value="Genomic_DNA"/>
</dbReference>
<dbReference type="Gene3D" id="3.90.550.10">
    <property type="entry name" value="Spore Coat Polysaccharide Biosynthesis Protein SpsA, Chain A"/>
    <property type="match status" value="1"/>
</dbReference>
<evidence type="ECO:0000259" key="1">
    <source>
        <dbReference type="Pfam" id="PF00535"/>
    </source>
</evidence>
<dbReference type="CDD" id="cd00761">
    <property type="entry name" value="Glyco_tranf_GTA_type"/>
    <property type="match status" value="1"/>
</dbReference>
<dbReference type="Pfam" id="PF00535">
    <property type="entry name" value="Glycos_transf_2"/>
    <property type="match status" value="1"/>
</dbReference>
<dbReference type="PANTHER" id="PTHR22916">
    <property type="entry name" value="GLYCOSYLTRANSFERASE"/>
    <property type="match status" value="1"/>
</dbReference>
<comment type="caution">
    <text evidence="2">The sequence shown here is derived from an EMBL/GenBank/DDBJ whole genome shotgun (WGS) entry which is preliminary data.</text>
</comment>
<dbReference type="Proteomes" id="UP000652755">
    <property type="component" value="Unassembled WGS sequence"/>
</dbReference>
<dbReference type="InterPro" id="IPR029044">
    <property type="entry name" value="Nucleotide-diphossugar_trans"/>
</dbReference>
<protein>
    <submittedName>
        <fullName evidence="2">Glycosyltransferase family 2 protein</fullName>
    </submittedName>
</protein>
<feature type="domain" description="Glycosyltransferase 2-like" evidence="1">
    <location>
        <begin position="4"/>
        <end position="131"/>
    </location>
</feature>
<dbReference type="RefSeq" id="WP_187072590.1">
    <property type="nucleotide sequence ID" value="NZ_JACRYL010000017.1"/>
</dbReference>
<accession>A0ABR7KWN3</accession>
<name>A0ABR7KWN3_9SPHI</name>
<proteinExistence type="predicted"/>
<keyword evidence="3" id="KW-1185">Reference proteome</keyword>
<sequence>MDVSIIIPTYNRLWSLKKAVSSCFDTKLKIEVLVIDDGSTDGTAEWLKQQPNILFFQQANRGKDWAINNFFRYTQGKYIRFLDSDDWLLPSSTHLLFEEAELKNADVVAAGNQVYTVDEKLIRTNNWVINDDFIAQQLGETDSSHYSAYLFKKDFISDIPHRQEFGARDDRQFIIEVALKNPITSYIESPTLAHRMHQNERLQNFKASEAFLASLATLKIYKMAFKLLSASGQLTQRRKNAGIKMLWPVSHWLAKDNIMEGKSVYNWIKELDPNFIIPDKGFIGFCYRTLGFSATEKLLKIRRILLKGIN</sequence>
<gene>
    <name evidence="2" type="ORF">H7U22_17200</name>
</gene>
<dbReference type="InterPro" id="IPR001173">
    <property type="entry name" value="Glyco_trans_2-like"/>
</dbReference>
<evidence type="ECO:0000313" key="3">
    <source>
        <dbReference type="Proteomes" id="UP000652755"/>
    </source>
</evidence>
<evidence type="ECO:0000313" key="2">
    <source>
        <dbReference type="EMBL" id="MBC6112162.1"/>
    </source>
</evidence>
<organism evidence="2 3">
    <name type="scientific">Pedobacter fastidiosus</name>
    <dbReference type="NCBI Taxonomy" id="2765361"/>
    <lineage>
        <taxon>Bacteria</taxon>
        <taxon>Pseudomonadati</taxon>
        <taxon>Bacteroidota</taxon>
        <taxon>Sphingobacteriia</taxon>
        <taxon>Sphingobacteriales</taxon>
        <taxon>Sphingobacteriaceae</taxon>
        <taxon>Pedobacter</taxon>
    </lineage>
</organism>